<accession>A0ABP7UKX6</accession>
<dbReference type="InterPro" id="IPR001525">
    <property type="entry name" value="C5_MeTfrase"/>
</dbReference>
<keyword evidence="10" id="KW-1185">Reference proteome</keyword>
<keyword evidence="2 6" id="KW-0808">Transferase</keyword>
<dbReference type="InterPro" id="IPR050750">
    <property type="entry name" value="C5-MTase"/>
</dbReference>
<evidence type="ECO:0000256" key="1">
    <source>
        <dbReference type="ARBA" id="ARBA00022603"/>
    </source>
</evidence>
<dbReference type="PROSITE" id="PS00094">
    <property type="entry name" value="C5_MTASE_1"/>
    <property type="match status" value="1"/>
</dbReference>
<dbReference type="SUPFAM" id="SSF53335">
    <property type="entry name" value="S-adenosyl-L-methionine-dependent methyltransferases"/>
    <property type="match status" value="1"/>
</dbReference>
<dbReference type="Pfam" id="PF00145">
    <property type="entry name" value="DNA_methylase"/>
    <property type="match status" value="1"/>
</dbReference>
<evidence type="ECO:0000256" key="6">
    <source>
        <dbReference type="PROSITE-ProRule" id="PRU01016"/>
    </source>
</evidence>
<feature type="active site" evidence="6">
    <location>
        <position position="77"/>
    </location>
</feature>
<name>A0ABP7UKX6_9FLAO</name>
<dbReference type="InterPro" id="IPR018117">
    <property type="entry name" value="C5_DNA_meth_AS"/>
</dbReference>
<sequence>MKDKLRVFEAFAGYGGASFGLKKAKIKHEVIGYSEFDKYASEIFELNHPKIKAFGDITLINPKDLPDFDLFTGGFPCQPFSSAGLGKGELDIRGTLFYDVIRICEAKKPKHILLENVKGLTTKRHKDTFEKILSELKRIGYEVSWKVLNSKDYDNAQNRERLWIYGCLDGLPNDFDIDPGKIELKKRFSDFLDENPEENLFLNDKQISRLEELHKVDFNVKESLCLDIYNKKIRLDGTCITITEPHHNSLRVVHPPKDGKFIVRKLSVKEHYRLMGFTDGEMNFGNQSYQQLCKRAGNGWDVNLVSLITKKIFKK</sequence>
<dbReference type="CDD" id="cd00315">
    <property type="entry name" value="Cyt_C5_DNA_methylase"/>
    <property type="match status" value="1"/>
</dbReference>
<comment type="catalytic activity">
    <reaction evidence="5 8">
        <text>a 2'-deoxycytidine in DNA + S-adenosyl-L-methionine = a 5-methyl-2'-deoxycytidine in DNA + S-adenosyl-L-homocysteine + H(+)</text>
        <dbReference type="Rhea" id="RHEA:13681"/>
        <dbReference type="Rhea" id="RHEA-COMP:11369"/>
        <dbReference type="Rhea" id="RHEA-COMP:11370"/>
        <dbReference type="ChEBI" id="CHEBI:15378"/>
        <dbReference type="ChEBI" id="CHEBI:57856"/>
        <dbReference type="ChEBI" id="CHEBI:59789"/>
        <dbReference type="ChEBI" id="CHEBI:85452"/>
        <dbReference type="ChEBI" id="CHEBI:85454"/>
        <dbReference type="EC" id="2.1.1.37"/>
    </reaction>
</comment>
<dbReference type="EMBL" id="BAABCS010000009">
    <property type="protein sequence ID" value="GAA4046340.1"/>
    <property type="molecule type" value="Genomic_DNA"/>
</dbReference>
<dbReference type="PANTHER" id="PTHR46098">
    <property type="entry name" value="TRNA (CYTOSINE(38)-C(5))-METHYLTRANSFERASE"/>
    <property type="match status" value="1"/>
</dbReference>
<proteinExistence type="inferred from homology"/>
<dbReference type="InterPro" id="IPR029063">
    <property type="entry name" value="SAM-dependent_MTases_sf"/>
</dbReference>
<dbReference type="PRINTS" id="PR00105">
    <property type="entry name" value="C5METTRFRASE"/>
</dbReference>
<dbReference type="Gene3D" id="3.90.120.10">
    <property type="entry name" value="DNA Methylase, subunit A, domain 2"/>
    <property type="match status" value="1"/>
</dbReference>
<evidence type="ECO:0000313" key="10">
    <source>
        <dbReference type="Proteomes" id="UP001500426"/>
    </source>
</evidence>
<dbReference type="Gene3D" id="3.40.50.150">
    <property type="entry name" value="Vaccinia Virus protein VP39"/>
    <property type="match status" value="1"/>
</dbReference>
<evidence type="ECO:0000256" key="7">
    <source>
        <dbReference type="RuleBase" id="RU000416"/>
    </source>
</evidence>
<evidence type="ECO:0000256" key="2">
    <source>
        <dbReference type="ARBA" id="ARBA00022679"/>
    </source>
</evidence>
<dbReference type="GO" id="GO:0008168">
    <property type="term" value="F:methyltransferase activity"/>
    <property type="evidence" value="ECO:0007669"/>
    <property type="project" value="UniProtKB-KW"/>
</dbReference>
<dbReference type="RefSeq" id="WP_345091458.1">
    <property type="nucleotide sequence ID" value="NZ_BAABCS010000009.1"/>
</dbReference>
<keyword evidence="3 6" id="KW-0949">S-adenosyl-L-methionine</keyword>
<evidence type="ECO:0000256" key="4">
    <source>
        <dbReference type="ARBA" id="ARBA00022747"/>
    </source>
</evidence>
<keyword evidence="4" id="KW-0680">Restriction system</keyword>
<evidence type="ECO:0000256" key="8">
    <source>
        <dbReference type="RuleBase" id="RU000417"/>
    </source>
</evidence>
<evidence type="ECO:0000256" key="3">
    <source>
        <dbReference type="ARBA" id="ARBA00022691"/>
    </source>
</evidence>
<evidence type="ECO:0000313" key="9">
    <source>
        <dbReference type="EMBL" id="GAA4046340.1"/>
    </source>
</evidence>
<reference evidence="10" key="1">
    <citation type="journal article" date="2019" name="Int. J. Syst. Evol. Microbiol.">
        <title>The Global Catalogue of Microorganisms (GCM) 10K type strain sequencing project: providing services to taxonomists for standard genome sequencing and annotation.</title>
        <authorList>
            <consortium name="The Broad Institute Genomics Platform"/>
            <consortium name="The Broad Institute Genome Sequencing Center for Infectious Disease"/>
            <person name="Wu L."/>
            <person name="Ma J."/>
        </authorList>
    </citation>
    <scope>NUCLEOTIDE SEQUENCE [LARGE SCALE GENOMIC DNA]</scope>
    <source>
        <strain evidence="10">JCM 17068</strain>
    </source>
</reference>
<dbReference type="PANTHER" id="PTHR46098:SF1">
    <property type="entry name" value="TRNA (CYTOSINE(38)-C(5))-METHYLTRANSFERASE"/>
    <property type="match status" value="1"/>
</dbReference>
<evidence type="ECO:0000256" key="5">
    <source>
        <dbReference type="ARBA" id="ARBA00047422"/>
    </source>
</evidence>
<keyword evidence="1 6" id="KW-0489">Methyltransferase</keyword>
<comment type="similarity">
    <text evidence="6 7">Belongs to the class I-like SAM-binding methyltransferase superfamily. C5-methyltransferase family.</text>
</comment>
<organism evidence="9 10">
    <name type="scientific">Flavobacterium chungnamense</name>
    <dbReference type="NCBI Taxonomy" id="706182"/>
    <lineage>
        <taxon>Bacteria</taxon>
        <taxon>Pseudomonadati</taxon>
        <taxon>Bacteroidota</taxon>
        <taxon>Flavobacteriia</taxon>
        <taxon>Flavobacteriales</taxon>
        <taxon>Flavobacteriaceae</taxon>
        <taxon>Flavobacterium</taxon>
    </lineage>
</organism>
<gene>
    <name evidence="9" type="ORF">GCM10022388_09700</name>
</gene>
<protein>
    <recommendedName>
        <fullName evidence="8">Cytosine-specific methyltransferase</fullName>
        <ecNumber evidence="8">2.1.1.37</ecNumber>
    </recommendedName>
</protein>
<dbReference type="NCBIfam" id="TIGR00675">
    <property type="entry name" value="dcm"/>
    <property type="match status" value="1"/>
</dbReference>
<dbReference type="PROSITE" id="PS51679">
    <property type="entry name" value="SAM_MT_C5"/>
    <property type="match status" value="1"/>
</dbReference>
<dbReference type="GO" id="GO:0032259">
    <property type="term" value="P:methylation"/>
    <property type="evidence" value="ECO:0007669"/>
    <property type="project" value="UniProtKB-KW"/>
</dbReference>
<comment type="caution">
    <text evidence="9">The sequence shown here is derived from an EMBL/GenBank/DDBJ whole genome shotgun (WGS) entry which is preliminary data.</text>
</comment>
<dbReference type="EC" id="2.1.1.37" evidence="8"/>
<dbReference type="Proteomes" id="UP001500426">
    <property type="component" value="Unassembled WGS sequence"/>
</dbReference>